<dbReference type="InterPro" id="IPR045509">
    <property type="entry name" value="HD_assoc_2"/>
</dbReference>
<dbReference type="InterPro" id="IPR006674">
    <property type="entry name" value="HD_domain"/>
</dbReference>
<dbReference type="RefSeq" id="WP_075276112.1">
    <property type="nucleotide sequence ID" value="NZ_CP016908.1"/>
</dbReference>
<dbReference type="STRING" id="1882918.BCY86_01285"/>
<dbReference type="Proteomes" id="UP000185544">
    <property type="component" value="Chromosome"/>
</dbReference>
<evidence type="ECO:0000313" key="2">
    <source>
        <dbReference type="EMBL" id="APR99463.1"/>
    </source>
</evidence>
<dbReference type="SUPFAM" id="SSF109604">
    <property type="entry name" value="HD-domain/PDEase-like"/>
    <property type="match status" value="1"/>
</dbReference>
<reference evidence="2 3" key="1">
    <citation type="submission" date="2016-08" db="EMBL/GenBank/DDBJ databases">
        <title>Identification and validation of antigenic proteins from Pajaroellobacter abortibovis using de-novo genome sequence assembly and reverse vaccinology.</title>
        <authorList>
            <person name="Welly B.T."/>
            <person name="Miller M.R."/>
            <person name="Stott J.L."/>
            <person name="Blanchard M.T."/>
            <person name="Islas-Trejo A.D."/>
            <person name="O'Rourke S.M."/>
            <person name="Young A.E."/>
            <person name="Medrano J.F."/>
            <person name="Van Eenennaam A.L."/>
        </authorList>
    </citation>
    <scope>NUCLEOTIDE SEQUENCE [LARGE SCALE GENOMIC DNA]</scope>
    <source>
        <strain evidence="2 3">BTF92-0548A/99-0131</strain>
    </source>
</reference>
<dbReference type="AlphaFoldDB" id="A0A1L6MVB7"/>
<accession>A0A1L6MVB7</accession>
<keyword evidence="3" id="KW-1185">Reference proteome</keyword>
<proteinExistence type="predicted"/>
<protein>
    <recommendedName>
        <fullName evidence="1">HD/PDEase domain-containing protein</fullName>
    </recommendedName>
</protein>
<evidence type="ECO:0000259" key="1">
    <source>
        <dbReference type="SMART" id="SM00471"/>
    </source>
</evidence>
<dbReference type="GO" id="GO:0008832">
    <property type="term" value="F:dGTPase activity"/>
    <property type="evidence" value="ECO:0007669"/>
    <property type="project" value="TreeGrafter"/>
</dbReference>
<dbReference type="SMART" id="SM00471">
    <property type="entry name" value="HDc"/>
    <property type="match status" value="1"/>
</dbReference>
<dbReference type="OrthoDB" id="9803619at2"/>
<dbReference type="InterPro" id="IPR003607">
    <property type="entry name" value="HD/PDEase_dom"/>
</dbReference>
<dbReference type="InterPro" id="IPR050135">
    <property type="entry name" value="dGTPase-like"/>
</dbReference>
<dbReference type="Gene3D" id="1.10.3210.10">
    <property type="entry name" value="Hypothetical protein af1432"/>
    <property type="match status" value="1"/>
</dbReference>
<organism evidence="2 3">
    <name type="scientific">Pajaroellobacter abortibovis</name>
    <dbReference type="NCBI Taxonomy" id="1882918"/>
    <lineage>
        <taxon>Bacteria</taxon>
        <taxon>Pseudomonadati</taxon>
        <taxon>Myxococcota</taxon>
        <taxon>Polyangia</taxon>
        <taxon>Polyangiales</taxon>
        <taxon>Polyangiaceae</taxon>
    </lineage>
</organism>
<dbReference type="Pfam" id="PF19276">
    <property type="entry name" value="HD_assoc_2"/>
    <property type="match status" value="2"/>
</dbReference>
<dbReference type="EMBL" id="CP016908">
    <property type="protein sequence ID" value="APR99463.1"/>
    <property type="molecule type" value="Genomic_DNA"/>
</dbReference>
<dbReference type="PANTHER" id="PTHR11373:SF4">
    <property type="entry name" value="DEOXYNUCLEOSIDE TRIPHOSPHATE TRIPHOSPHOHYDROLASE SAMHD1"/>
    <property type="match status" value="1"/>
</dbReference>
<dbReference type="Pfam" id="PF01966">
    <property type="entry name" value="HD"/>
    <property type="match status" value="1"/>
</dbReference>
<feature type="domain" description="HD/PDEase" evidence="1">
    <location>
        <begin position="49"/>
        <end position="188"/>
    </location>
</feature>
<evidence type="ECO:0000313" key="3">
    <source>
        <dbReference type="Proteomes" id="UP000185544"/>
    </source>
</evidence>
<sequence>MILRDPVHGLVSFETDEEQVVPLLMASAEVQRLRRVRQLGLTSLAFPGAEHTRFGHAIGAAFVMKRFLTRLRSIQHVLPFWQQVTSDIARDALAAALLHDVGHGPFSHLFEGTIKSSSSHEVWTEQILLEPASEVHRLLVSLDPGMPQRVAALIRGEHPLPYLAKAVSGMMDVDRCDYLLRDAYATGVNYGSFDLDWLFQSLCFSPTADPSCAPSLAIHGTKGLPAIEAFILARLFMYQQVYFHKASRAAEWMIRSLLKRVTACLSEGGHLPQVPRAIKQAALGDAIDLTDYLELDDVALTFAMHAWEAVSDPVLSDLAQRIRHRRLFKTLELFGEHAKQENCDRLLQIGKEIAKAGGFDPDFYIGLDVASHVAFSTKQDPLLVVYAKGPARSLDHVSFLLGRLANQQLARIRLIFAPELREDIVAAIGCEVGEEQSSCAASFSS</sequence>
<dbReference type="GO" id="GO:0006203">
    <property type="term" value="P:dGTP catabolic process"/>
    <property type="evidence" value="ECO:0007669"/>
    <property type="project" value="TreeGrafter"/>
</dbReference>
<dbReference type="KEGG" id="pabo:BCY86_01285"/>
<dbReference type="PANTHER" id="PTHR11373">
    <property type="entry name" value="DEOXYNUCLEOSIDE TRIPHOSPHATE TRIPHOSPHOHYDROLASE"/>
    <property type="match status" value="1"/>
</dbReference>
<gene>
    <name evidence="2" type="ORF">BCY86_01285</name>
</gene>
<name>A0A1L6MVB7_9BACT</name>